<dbReference type="GO" id="GO:0016788">
    <property type="term" value="F:hydrolase activity, acting on ester bonds"/>
    <property type="evidence" value="ECO:0007669"/>
    <property type="project" value="TreeGrafter"/>
</dbReference>
<proteinExistence type="inferred from homology"/>
<comment type="caution">
    <text evidence="4">The sequence shown here is derived from an EMBL/GenBank/DDBJ whole genome shotgun (WGS) entry which is preliminary data.</text>
</comment>
<dbReference type="SUPFAM" id="SSF56988">
    <property type="entry name" value="Anthrax protective antigen"/>
    <property type="match status" value="1"/>
</dbReference>
<evidence type="ECO:0000256" key="1">
    <source>
        <dbReference type="ARBA" id="ARBA00005622"/>
    </source>
</evidence>
<evidence type="ECO:0000313" key="4">
    <source>
        <dbReference type="EMBL" id="OGL45746.1"/>
    </source>
</evidence>
<dbReference type="InterPro" id="IPR059177">
    <property type="entry name" value="GH29D-like_dom"/>
</dbReference>
<dbReference type="Proteomes" id="UP000178797">
    <property type="component" value="Unassembled WGS sequence"/>
</dbReference>
<dbReference type="PANTHER" id="PTHR40841">
    <property type="entry name" value="SIDEROPHORE TRIACETYLFUSARININE C ESTERASE"/>
    <property type="match status" value="1"/>
</dbReference>
<dbReference type="InterPro" id="IPR052558">
    <property type="entry name" value="Siderophore_Hydrolase_D"/>
</dbReference>
<dbReference type="AlphaFoldDB" id="A0A1F7RW07"/>
<dbReference type="SUPFAM" id="SSF53474">
    <property type="entry name" value="alpha/beta-Hydrolases"/>
    <property type="match status" value="1"/>
</dbReference>
<evidence type="ECO:0000313" key="5">
    <source>
        <dbReference type="Proteomes" id="UP000178797"/>
    </source>
</evidence>
<protein>
    <recommendedName>
        <fullName evidence="3">PA14 domain-containing protein</fullName>
    </recommendedName>
</protein>
<reference evidence="4 5" key="1">
    <citation type="journal article" date="2016" name="Nat. Commun.">
        <title>Thousands of microbial genomes shed light on interconnected biogeochemical processes in an aquifer system.</title>
        <authorList>
            <person name="Anantharaman K."/>
            <person name="Brown C.T."/>
            <person name="Hug L.A."/>
            <person name="Sharon I."/>
            <person name="Castelle C.J."/>
            <person name="Probst A.J."/>
            <person name="Thomas B.C."/>
            <person name="Singh A."/>
            <person name="Wilkins M.J."/>
            <person name="Karaoz U."/>
            <person name="Brodie E.L."/>
            <person name="Williams K.H."/>
            <person name="Hubbard S.S."/>
            <person name="Banfield J.F."/>
        </authorList>
    </citation>
    <scope>NUCLEOTIDE SEQUENCE [LARGE SCALE GENOMIC DNA]</scope>
</reference>
<dbReference type="InterPro" id="IPR000801">
    <property type="entry name" value="Esterase-like"/>
</dbReference>
<organism evidence="4 5">
    <name type="scientific">Candidatus Schekmanbacteria bacterium RBG_16_38_10</name>
    <dbReference type="NCBI Taxonomy" id="1817879"/>
    <lineage>
        <taxon>Bacteria</taxon>
        <taxon>Candidatus Schekmaniibacteriota</taxon>
    </lineage>
</organism>
<dbReference type="EMBL" id="MGDE01000117">
    <property type="protein sequence ID" value="OGL45746.1"/>
    <property type="molecule type" value="Genomic_DNA"/>
</dbReference>
<dbReference type="Gene3D" id="3.40.50.1820">
    <property type="entry name" value="alpha/beta hydrolase"/>
    <property type="match status" value="1"/>
</dbReference>
<dbReference type="SMART" id="SM00758">
    <property type="entry name" value="PA14"/>
    <property type="match status" value="1"/>
</dbReference>
<name>A0A1F7RW07_9BACT</name>
<accession>A0A1F7RW07</accession>
<gene>
    <name evidence="4" type="ORF">A2W05_10015</name>
</gene>
<dbReference type="InterPro" id="IPR011658">
    <property type="entry name" value="PA14_dom"/>
</dbReference>
<dbReference type="Pfam" id="PF07691">
    <property type="entry name" value="PA14"/>
    <property type="match status" value="1"/>
</dbReference>
<sequence>MPVHVPEPAISGGADNFLSFIKDELIPYIDNKYPTNGTSSIYGHSYGGLFVLFALLTEPQLFESYYATDSPFGWNNDYLIKMAAEKLNTLPSDKVFWIAGTSQNQDIGRLDSLLQLKAPKSLHWEIVTYPNEKHNSVRLKAMYDGIKFSYSGYSNAPLGFHPMNGILLKDKPISIWVDNSYPELRYTVDGTEPDMTSQKVDSKITITGPTQLIVKSFSASGKYDKTAKGSFELGEALPSIQKPTKINSKGLKYSYYEGSWEKLPDFKKLKPVKTGVADSVFNMNELPGKTNFACLFEGYFEIVKDGYYGFALVSNDGSKLFLGEKQIIDNDGVRSTESVKSFILPLEKGFYPVRIEYFQKDESSILQLLYVEPETENATRVPFKYQYYED</sequence>
<evidence type="ECO:0000259" key="3">
    <source>
        <dbReference type="PROSITE" id="PS51820"/>
    </source>
</evidence>
<dbReference type="Pfam" id="PF00756">
    <property type="entry name" value="Esterase"/>
    <property type="match status" value="1"/>
</dbReference>
<dbReference type="Pfam" id="PF13290">
    <property type="entry name" value="CHB_HEX_C_1"/>
    <property type="match status" value="1"/>
</dbReference>
<comment type="similarity">
    <text evidence="1">Belongs to the esterase D family.</text>
</comment>
<keyword evidence="2" id="KW-0378">Hydrolase</keyword>
<dbReference type="PANTHER" id="PTHR40841:SF2">
    <property type="entry name" value="SIDEROPHORE-DEGRADING ESTERASE (EUROFUNG)"/>
    <property type="match status" value="1"/>
</dbReference>
<dbReference type="PROSITE" id="PS51820">
    <property type="entry name" value="PA14"/>
    <property type="match status" value="1"/>
</dbReference>
<dbReference type="InterPro" id="IPR029058">
    <property type="entry name" value="AB_hydrolase_fold"/>
</dbReference>
<feature type="domain" description="PA14" evidence="3">
    <location>
        <begin position="246"/>
        <end position="385"/>
    </location>
</feature>
<evidence type="ECO:0000256" key="2">
    <source>
        <dbReference type="ARBA" id="ARBA00022801"/>
    </source>
</evidence>
<dbReference type="InterPro" id="IPR037524">
    <property type="entry name" value="PA14/GLEYA"/>
</dbReference>
<dbReference type="Gene3D" id="3.90.182.10">
    <property type="entry name" value="Toxin - Anthrax Protective Antigen,domain 1"/>
    <property type="match status" value="1"/>
</dbReference>